<name>A0A4R4PSM0_9ACTN</name>
<dbReference type="EMBL" id="SMKA01000125">
    <property type="protein sequence ID" value="TDC25332.1"/>
    <property type="molecule type" value="Genomic_DNA"/>
</dbReference>
<sequence length="70" mass="7723">MPACSSDRRSAATRPKARASWACNGENQTTGRPRTKGDHCGYRCDSTGAEWLDDWPWSNPADAQLVINLD</sequence>
<proteinExistence type="predicted"/>
<organism evidence="2 3">
    <name type="scientific">Kribbella albertanoniae</name>
    <dbReference type="NCBI Taxonomy" id="1266829"/>
    <lineage>
        <taxon>Bacteria</taxon>
        <taxon>Bacillati</taxon>
        <taxon>Actinomycetota</taxon>
        <taxon>Actinomycetes</taxon>
        <taxon>Propionibacteriales</taxon>
        <taxon>Kribbellaceae</taxon>
        <taxon>Kribbella</taxon>
    </lineage>
</organism>
<reference evidence="2 3" key="1">
    <citation type="submission" date="2019-03" db="EMBL/GenBank/DDBJ databases">
        <title>Draft genome sequences of novel Actinobacteria.</title>
        <authorList>
            <person name="Sahin N."/>
            <person name="Ay H."/>
            <person name="Saygin H."/>
        </authorList>
    </citation>
    <scope>NUCLEOTIDE SEQUENCE [LARGE SCALE GENOMIC DNA]</scope>
    <source>
        <strain evidence="2 3">JCM 30547</strain>
    </source>
</reference>
<protein>
    <submittedName>
        <fullName evidence="2">Uncharacterized protein</fullName>
    </submittedName>
</protein>
<gene>
    <name evidence="2" type="ORF">E1261_24370</name>
</gene>
<feature type="compositionally biased region" description="Basic and acidic residues" evidence="1">
    <location>
        <begin position="1"/>
        <end position="10"/>
    </location>
</feature>
<evidence type="ECO:0000256" key="1">
    <source>
        <dbReference type="SAM" id="MobiDB-lite"/>
    </source>
</evidence>
<keyword evidence="3" id="KW-1185">Reference proteome</keyword>
<dbReference type="AlphaFoldDB" id="A0A4R4PSM0"/>
<evidence type="ECO:0000313" key="2">
    <source>
        <dbReference type="EMBL" id="TDC25332.1"/>
    </source>
</evidence>
<comment type="caution">
    <text evidence="2">The sequence shown here is derived from an EMBL/GenBank/DDBJ whole genome shotgun (WGS) entry which is preliminary data.</text>
</comment>
<evidence type="ECO:0000313" key="3">
    <source>
        <dbReference type="Proteomes" id="UP000295075"/>
    </source>
</evidence>
<dbReference type="Proteomes" id="UP000295075">
    <property type="component" value="Unassembled WGS sequence"/>
</dbReference>
<feature type="region of interest" description="Disordered" evidence="1">
    <location>
        <begin position="1"/>
        <end position="37"/>
    </location>
</feature>
<accession>A0A4R4PSM0</accession>
<dbReference type="OrthoDB" id="495728at2"/>